<dbReference type="InterPro" id="IPR011008">
    <property type="entry name" value="Dimeric_a/b-barrel"/>
</dbReference>
<gene>
    <name evidence="2" type="ORF">GCM10007301_40930</name>
</gene>
<dbReference type="RefSeq" id="WP_373870101.1">
    <property type="nucleotide sequence ID" value="NZ_BMCT01000006.1"/>
</dbReference>
<dbReference type="InterPro" id="IPR010753">
    <property type="entry name" value="DUF1330"/>
</dbReference>
<dbReference type="AlphaFoldDB" id="A0A917C971"/>
<dbReference type="SUPFAM" id="SSF54909">
    <property type="entry name" value="Dimeric alpha+beta barrel"/>
    <property type="match status" value="2"/>
</dbReference>
<accession>A0A917C971</accession>
<protein>
    <recommendedName>
        <fullName evidence="1">DUF1330 domain-containing protein</fullName>
    </recommendedName>
</protein>
<comment type="caution">
    <text evidence="2">The sequence shown here is derived from an EMBL/GenBank/DDBJ whole genome shotgun (WGS) entry which is preliminary data.</text>
</comment>
<dbReference type="PANTHER" id="PTHR41521:SF4">
    <property type="entry name" value="BLR0684 PROTEIN"/>
    <property type="match status" value="1"/>
</dbReference>
<proteinExistence type="predicted"/>
<organism evidence="2 3">
    <name type="scientific">Azorhizobium oxalatiphilum</name>
    <dbReference type="NCBI Taxonomy" id="980631"/>
    <lineage>
        <taxon>Bacteria</taxon>
        <taxon>Pseudomonadati</taxon>
        <taxon>Pseudomonadota</taxon>
        <taxon>Alphaproteobacteria</taxon>
        <taxon>Hyphomicrobiales</taxon>
        <taxon>Xanthobacteraceae</taxon>
        <taxon>Azorhizobium</taxon>
    </lineage>
</organism>
<feature type="domain" description="DUF1330" evidence="1">
    <location>
        <begin position="116"/>
        <end position="208"/>
    </location>
</feature>
<keyword evidence="3" id="KW-1185">Reference proteome</keyword>
<dbReference type="EMBL" id="BMCT01000006">
    <property type="protein sequence ID" value="GGF76852.1"/>
    <property type="molecule type" value="Genomic_DNA"/>
</dbReference>
<dbReference type="Pfam" id="PF07045">
    <property type="entry name" value="DUF1330"/>
    <property type="match status" value="2"/>
</dbReference>
<reference evidence="2" key="1">
    <citation type="journal article" date="2014" name="Int. J. Syst. Evol. Microbiol.">
        <title>Complete genome sequence of Corynebacterium casei LMG S-19264T (=DSM 44701T), isolated from a smear-ripened cheese.</title>
        <authorList>
            <consortium name="US DOE Joint Genome Institute (JGI-PGF)"/>
            <person name="Walter F."/>
            <person name="Albersmeier A."/>
            <person name="Kalinowski J."/>
            <person name="Ruckert C."/>
        </authorList>
    </citation>
    <scope>NUCLEOTIDE SEQUENCE</scope>
    <source>
        <strain evidence="2">CCM 7897</strain>
    </source>
</reference>
<dbReference type="Proteomes" id="UP000606044">
    <property type="component" value="Unassembled WGS sequence"/>
</dbReference>
<name>A0A917C971_9HYPH</name>
<dbReference type="PANTHER" id="PTHR41521">
    <property type="match status" value="1"/>
</dbReference>
<feature type="domain" description="DUF1330" evidence="1">
    <location>
        <begin position="8"/>
        <end position="100"/>
    </location>
</feature>
<evidence type="ECO:0000259" key="1">
    <source>
        <dbReference type="Pfam" id="PF07045"/>
    </source>
</evidence>
<evidence type="ECO:0000313" key="2">
    <source>
        <dbReference type="EMBL" id="GGF76852.1"/>
    </source>
</evidence>
<dbReference type="Gene3D" id="3.30.70.100">
    <property type="match status" value="2"/>
</dbReference>
<evidence type="ECO:0000313" key="3">
    <source>
        <dbReference type="Proteomes" id="UP000606044"/>
    </source>
</evidence>
<reference evidence="2" key="2">
    <citation type="submission" date="2020-09" db="EMBL/GenBank/DDBJ databases">
        <authorList>
            <person name="Sun Q."/>
            <person name="Sedlacek I."/>
        </authorList>
    </citation>
    <scope>NUCLEOTIDE SEQUENCE</scope>
    <source>
        <strain evidence="2">CCM 7897</strain>
    </source>
</reference>
<sequence>MADGTTPKGYWVAAVDVTDADAYTPYTKANGPPIAAHGGRFIVRGAAPTVMEGRGRSRNVVVEFPSYDVALAAYGDPGYQTAIGMRRPYSTADLIVLEGVPAVPAVAPPPEAGKVPGYWIVRVSVRDAERYKTYAAKASEALSAFGGTPLARGGRIEIVEGTARGRNVVVRFPDVETALACYRSPLYRQAVAIRQEISEADFLIIPGYDGPQPG</sequence>